<accession>A0A8X8AH94</accession>
<protein>
    <recommendedName>
        <fullName evidence="10">Protein ARV</fullName>
    </recommendedName>
</protein>
<evidence type="ECO:0000256" key="1">
    <source>
        <dbReference type="ARBA" id="ARBA00004477"/>
    </source>
</evidence>
<evidence type="ECO:0000256" key="3">
    <source>
        <dbReference type="ARBA" id="ARBA00022448"/>
    </source>
</evidence>
<comment type="caution">
    <text evidence="11">The sequence shown here is derived from an EMBL/GenBank/DDBJ whole genome shotgun (WGS) entry which is preliminary data.</text>
</comment>
<evidence type="ECO:0000256" key="4">
    <source>
        <dbReference type="ARBA" id="ARBA00022692"/>
    </source>
</evidence>
<evidence type="ECO:0000256" key="2">
    <source>
        <dbReference type="ARBA" id="ARBA00009187"/>
    </source>
</evidence>
<dbReference type="InterPro" id="IPR007290">
    <property type="entry name" value="Arv1"/>
</dbReference>
<dbReference type="OrthoDB" id="2192830at2759"/>
<gene>
    <name evidence="11" type="ORF">POTOM_008566</name>
</gene>
<evidence type="ECO:0000313" key="12">
    <source>
        <dbReference type="Proteomes" id="UP000886885"/>
    </source>
</evidence>
<keyword evidence="9 10" id="KW-0472">Membrane</keyword>
<name>A0A8X8AH94_POPTO</name>
<evidence type="ECO:0000256" key="6">
    <source>
        <dbReference type="ARBA" id="ARBA00022989"/>
    </source>
</evidence>
<keyword evidence="10" id="KW-0746">Sphingolipid metabolism</keyword>
<dbReference type="AlphaFoldDB" id="A0A8X8AH94"/>
<keyword evidence="12" id="KW-1185">Reference proteome</keyword>
<keyword evidence="8 10" id="KW-0443">Lipid metabolism</keyword>
<sequence length="150" mass="17241">MEHRCVECGFPIETLFLQYSPGNVRLLRCANCEAVADEYIEWFVMEVNLCVSSFGCLYPFLVLVIFFEYLNTPLNLWYEMVLYALMIKDRSLLLKKNEGEWGSSMSFSSIVSTFQEVSNDVLSSADTCGCLCWKLYVYLCFSSFNEAVAK</sequence>
<dbReference type="GO" id="GO:0097036">
    <property type="term" value="P:regulation of plasma membrane sterol distribution"/>
    <property type="evidence" value="ECO:0007669"/>
    <property type="project" value="UniProtKB-UniRule"/>
</dbReference>
<comment type="function">
    <text evidence="10">Mediator of sterol homeostasis involved in sterol uptake, trafficking and distribution into membranes.</text>
</comment>
<dbReference type="PANTHER" id="PTHR14467">
    <property type="entry name" value="ARV1"/>
    <property type="match status" value="1"/>
</dbReference>
<dbReference type="Proteomes" id="UP000886885">
    <property type="component" value="Chromosome 2A"/>
</dbReference>
<dbReference type="GO" id="GO:0032366">
    <property type="term" value="P:intracellular sterol transport"/>
    <property type="evidence" value="ECO:0007669"/>
    <property type="project" value="UniProtKB-UniRule"/>
</dbReference>
<dbReference type="EMBL" id="JAAWWB010000003">
    <property type="protein sequence ID" value="KAG6786945.1"/>
    <property type="molecule type" value="Genomic_DNA"/>
</dbReference>
<dbReference type="GO" id="GO:0006665">
    <property type="term" value="P:sphingolipid metabolic process"/>
    <property type="evidence" value="ECO:0007669"/>
    <property type="project" value="UniProtKB-UniRule"/>
</dbReference>
<evidence type="ECO:0000256" key="7">
    <source>
        <dbReference type="ARBA" id="ARBA00023055"/>
    </source>
</evidence>
<comment type="similarity">
    <text evidence="2 10">Belongs to the ARV1 family.</text>
</comment>
<evidence type="ECO:0000313" key="11">
    <source>
        <dbReference type="EMBL" id="KAG6786945.1"/>
    </source>
</evidence>
<dbReference type="PANTHER" id="PTHR14467:SF0">
    <property type="entry name" value="PROTEIN ARV1"/>
    <property type="match status" value="1"/>
</dbReference>
<evidence type="ECO:0000256" key="8">
    <source>
        <dbReference type="ARBA" id="ARBA00023098"/>
    </source>
</evidence>
<feature type="transmembrane region" description="Helical" evidence="10">
    <location>
        <begin position="51"/>
        <end position="70"/>
    </location>
</feature>
<comment type="function">
    <text evidence="10">Regulates also the sphingolipid metabolism.</text>
</comment>
<comment type="caution">
    <text evidence="10">Lacks conserved residue(s) required for the propagation of feature annotation.</text>
</comment>
<reference evidence="11" key="1">
    <citation type="journal article" date="2020" name="bioRxiv">
        <title>Hybrid origin of Populus tomentosa Carr. identified through genome sequencing and phylogenomic analysis.</title>
        <authorList>
            <person name="An X."/>
            <person name="Gao K."/>
            <person name="Chen Z."/>
            <person name="Li J."/>
            <person name="Yang X."/>
            <person name="Yang X."/>
            <person name="Zhou J."/>
            <person name="Guo T."/>
            <person name="Zhao T."/>
            <person name="Huang S."/>
            <person name="Miao D."/>
            <person name="Khan W.U."/>
            <person name="Rao P."/>
            <person name="Ye M."/>
            <person name="Lei B."/>
            <person name="Liao W."/>
            <person name="Wang J."/>
            <person name="Ji L."/>
            <person name="Li Y."/>
            <person name="Guo B."/>
            <person name="Mustafa N.S."/>
            <person name="Li S."/>
            <person name="Yun Q."/>
            <person name="Keller S.R."/>
            <person name="Mao J."/>
            <person name="Zhang R."/>
            <person name="Strauss S.H."/>
        </authorList>
    </citation>
    <scope>NUCLEOTIDE SEQUENCE</scope>
    <source>
        <strain evidence="11">GM15</strain>
        <tissue evidence="11">Leaf</tissue>
    </source>
</reference>
<dbReference type="GO" id="GO:0005789">
    <property type="term" value="C:endoplasmic reticulum membrane"/>
    <property type="evidence" value="ECO:0007669"/>
    <property type="project" value="UniProtKB-SubCell"/>
</dbReference>
<dbReference type="GO" id="GO:0016125">
    <property type="term" value="P:sterol metabolic process"/>
    <property type="evidence" value="ECO:0007669"/>
    <property type="project" value="UniProtKB-UniRule"/>
</dbReference>
<keyword evidence="7 10" id="KW-0445">Lipid transport</keyword>
<comment type="subcellular location">
    <subcellularLocation>
        <location evidence="1 10">Endoplasmic reticulum membrane</location>
        <topology evidence="1 10">Multi-pass membrane protein</topology>
    </subcellularLocation>
</comment>
<keyword evidence="5 10" id="KW-0256">Endoplasmic reticulum</keyword>
<proteinExistence type="inferred from homology"/>
<dbReference type="GO" id="GO:0032541">
    <property type="term" value="C:cortical endoplasmic reticulum"/>
    <property type="evidence" value="ECO:0007669"/>
    <property type="project" value="TreeGrafter"/>
</dbReference>
<keyword evidence="3 10" id="KW-0813">Transport</keyword>
<keyword evidence="6 10" id="KW-1133">Transmembrane helix</keyword>
<organism evidence="11 12">
    <name type="scientific">Populus tomentosa</name>
    <name type="common">Chinese white poplar</name>
    <dbReference type="NCBI Taxonomy" id="118781"/>
    <lineage>
        <taxon>Eukaryota</taxon>
        <taxon>Viridiplantae</taxon>
        <taxon>Streptophyta</taxon>
        <taxon>Embryophyta</taxon>
        <taxon>Tracheophyta</taxon>
        <taxon>Spermatophyta</taxon>
        <taxon>Magnoliopsida</taxon>
        <taxon>eudicotyledons</taxon>
        <taxon>Gunneridae</taxon>
        <taxon>Pentapetalae</taxon>
        <taxon>rosids</taxon>
        <taxon>fabids</taxon>
        <taxon>Malpighiales</taxon>
        <taxon>Salicaceae</taxon>
        <taxon>Saliceae</taxon>
        <taxon>Populus</taxon>
    </lineage>
</organism>
<evidence type="ECO:0000256" key="5">
    <source>
        <dbReference type="ARBA" id="ARBA00022824"/>
    </source>
</evidence>
<dbReference type="GO" id="GO:0005794">
    <property type="term" value="C:Golgi apparatus"/>
    <property type="evidence" value="ECO:0007669"/>
    <property type="project" value="TreeGrafter"/>
</dbReference>
<dbReference type="Pfam" id="PF04161">
    <property type="entry name" value="Arv1"/>
    <property type="match status" value="1"/>
</dbReference>
<evidence type="ECO:0000256" key="10">
    <source>
        <dbReference type="RuleBase" id="RU368065"/>
    </source>
</evidence>
<evidence type="ECO:0000256" key="9">
    <source>
        <dbReference type="ARBA" id="ARBA00023136"/>
    </source>
</evidence>
<keyword evidence="4 10" id="KW-0812">Transmembrane</keyword>